<evidence type="ECO:0000313" key="4">
    <source>
        <dbReference type="EMBL" id="GAA2989026.1"/>
    </source>
</evidence>
<dbReference type="RefSeq" id="WP_344887900.1">
    <property type="nucleotide sequence ID" value="NZ_BAAAWD010000003.1"/>
</dbReference>
<comment type="caution">
    <text evidence="4">The sequence shown here is derived from an EMBL/GenBank/DDBJ whole genome shotgun (WGS) entry which is preliminary data.</text>
</comment>
<dbReference type="EMBL" id="BAAAWD010000003">
    <property type="protein sequence ID" value="GAA2989026.1"/>
    <property type="molecule type" value="Genomic_DNA"/>
</dbReference>
<dbReference type="GO" id="GO:0016740">
    <property type="term" value="F:transferase activity"/>
    <property type="evidence" value="ECO:0007669"/>
    <property type="project" value="UniProtKB-KW"/>
</dbReference>
<gene>
    <name evidence="4" type="ORF">GCM10017559_06190</name>
</gene>
<evidence type="ECO:0000313" key="5">
    <source>
        <dbReference type="Proteomes" id="UP001499930"/>
    </source>
</evidence>
<name>A0ABN3XR12_9ACTN</name>
<sequence>MIEKILPPWVVSAEAFEDPPDVVLFPEEEAVIARAVEKRRREFATARHCARQALARLGVPPAPILPGERGAPGWPDGVAGTMTHCAGYRAAAVSLEALTVGIDAEPHEPLPEGILPSISLDEERAELAGLGGGVHWDRLLFSAKESVYKAWFPLARRWLGFEEARLSFSPDGTFTARLLVPGPRVDGREVTGFTGRWLVADGLLVTAIAVPGTGGSGSPG</sequence>
<dbReference type="PRINTS" id="PR01399">
    <property type="entry name" value="ENTSNTHTASED"/>
</dbReference>
<dbReference type="PANTHER" id="PTHR38096">
    <property type="entry name" value="ENTEROBACTIN SYNTHASE COMPONENT D"/>
    <property type="match status" value="1"/>
</dbReference>
<dbReference type="PANTHER" id="PTHR38096:SF1">
    <property type="entry name" value="ENTEROBACTIN SYNTHASE COMPONENT D"/>
    <property type="match status" value="1"/>
</dbReference>
<evidence type="ECO:0000256" key="1">
    <source>
        <dbReference type="ARBA" id="ARBA00022679"/>
    </source>
</evidence>
<protein>
    <submittedName>
        <fullName evidence="4">4'-phosphopantetheinyl transferase</fullName>
    </submittedName>
</protein>
<dbReference type="Pfam" id="PF17837">
    <property type="entry name" value="4PPT_N"/>
    <property type="match status" value="1"/>
</dbReference>
<feature type="domain" description="4'-phosphopantetheinyl transferase N-terminal" evidence="3">
    <location>
        <begin position="27"/>
        <end position="94"/>
    </location>
</feature>
<dbReference type="InterPro" id="IPR041354">
    <property type="entry name" value="4PPT_N"/>
</dbReference>
<dbReference type="InterPro" id="IPR037143">
    <property type="entry name" value="4-PPantetheinyl_Trfase_dom_sf"/>
</dbReference>
<organism evidence="4 5">
    <name type="scientific">Streptosporangium longisporum</name>
    <dbReference type="NCBI Taxonomy" id="46187"/>
    <lineage>
        <taxon>Bacteria</taxon>
        <taxon>Bacillati</taxon>
        <taxon>Actinomycetota</taxon>
        <taxon>Actinomycetes</taxon>
        <taxon>Streptosporangiales</taxon>
        <taxon>Streptosporangiaceae</taxon>
        <taxon>Streptosporangium</taxon>
    </lineage>
</organism>
<evidence type="ECO:0000259" key="3">
    <source>
        <dbReference type="Pfam" id="PF17837"/>
    </source>
</evidence>
<evidence type="ECO:0000259" key="2">
    <source>
        <dbReference type="Pfam" id="PF01648"/>
    </source>
</evidence>
<reference evidence="4 5" key="1">
    <citation type="journal article" date="2019" name="Int. J. Syst. Evol. Microbiol.">
        <title>The Global Catalogue of Microorganisms (GCM) 10K type strain sequencing project: providing services to taxonomists for standard genome sequencing and annotation.</title>
        <authorList>
            <consortium name="The Broad Institute Genomics Platform"/>
            <consortium name="The Broad Institute Genome Sequencing Center for Infectious Disease"/>
            <person name="Wu L."/>
            <person name="Ma J."/>
        </authorList>
    </citation>
    <scope>NUCLEOTIDE SEQUENCE [LARGE SCALE GENOMIC DNA]</scope>
    <source>
        <strain evidence="4 5">JCM 3106</strain>
    </source>
</reference>
<feature type="domain" description="4'-phosphopantetheinyl transferase" evidence="2">
    <location>
        <begin position="100"/>
        <end position="180"/>
    </location>
</feature>
<keyword evidence="1 4" id="KW-0808">Transferase</keyword>
<dbReference type="Gene3D" id="3.90.470.20">
    <property type="entry name" value="4'-phosphopantetheinyl transferase domain"/>
    <property type="match status" value="1"/>
</dbReference>
<keyword evidence="5" id="KW-1185">Reference proteome</keyword>
<dbReference type="InterPro" id="IPR008278">
    <property type="entry name" value="4-PPantetheinyl_Trfase_dom"/>
</dbReference>
<dbReference type="Proteomes" id="UP001499930">
    <property type="component" value="Unassembled WGS sequence"/>
</dbReference>
<accession>A0ABN3XR12</accession>
<proteinExistence type="predicted"/>
<dbReference type="SUPFAM" id="SSF56214">
    <property type="entry name" value="4'-phosphopantetheinyl transferase"/>
    <property type="match status" value="1"/>
</dbReference>
<dbReference type="InterPro" id="IPR003542">
    <property type="entry name" value="Enbac_synth_compD-like"/>
</dbReference>
<dbReference type="Pfam" id="PF01648">
    <property type="entry name" value="ACPS"/>
    <property type="match status" value="1"/>
</dbReference>